<sequence length="695" mass="80151">MNTKYYTLCLLVFTLFFQTEINAQNDTIYYDHNWGETTKSNASFYRPLPLKQDGNRYLVKDYYIDGTLQFEGWELRMDSTETAALGANTYYDGTVVWYYPNGHKKAMITYKNQKENGAIISYYKNDAVKRDVEVLNGEWQSSKSYDKEGKLLTTLHYKDGRPNEGVSECFISYKEGNRTGEQLYYENTKILAYERICPEKGCYDENTEIFYDKAGRVIQKNNCMDEEVVDGAVISFFKGDRCGYVKGIQSITKVEYGGFNGPYTRYDNNGEVMYSGVYKDNQPYEGTFETEDEDNLTYVTTYTQGTKNGKESVWNKGKKIAEGFYKEGLKQDGTFVEKRQFTGWSKIPIIVNLKEGKEEGQQKFYNVARDMTIGYYHAKAGIKEGAYAAFYYDGEVLAEATYKDGKPFEGTVLFNDEYRAYKNGVRIRENVVIDSEEQERLQAFSKGSDTVEGGYNMGGFEMASSIVFLDTHQFFFSLSVGSMDLVMYGAYHLKNGSLKLQVPQEQKQAFAVYGRKDETLKDTIHIQYYNYNSPSKPLLQLNKQWYALDDEPQEAMENYSHSYETFQVDVKKPTSLKLGIKTRDGQSNILHSILEAETLPAYNDFIIAYNVTSDEIRKFENAEFTFKGENLIVEGKEKKKLLLSPEDKEDVLDYIIENRGFPAAIKNNTYKKIKLKDKIVDKKIKKYTNLIKIEE</sequence>
<name>A0ABY1KT38_9FLAO</name>
<accession>A0ABY1KT38</accession>
<proteinExistence type="predicted"/>
<evidence type="ECO:0000256" key="1">
    <source>
        <dbReference type="SAM" id="SignalP"/>
    </source>
</evidence>
<dbReference type="Gene3D" id="2.20.110.10">
    <property type="entry name" value="Histone H3 K4-specific methyltransferase SET7/9 N-terminal domain"/>
    <property type="match status" value="1"/>
</dbReference>
<reference evidence="2 3" key="1">
    <citation type="submission" date="2017-01" db="EMBL/GenBank/DDBJ databases">
        <authorList>
            <person name="Varghese N."/>
            <person name="Submissions S."/>
        </authorList>
    </citation>
    <scope>NUCLEOTIDE SEQUENCE [LARGE SCALE GENOMIC DNA]</scope>
    <source>
        <strain evidence="2 3">DSM 2061</strain>
    </source>
</reference>
<evidence type="ECO:0000313" key="2">
    <source>
        <dbReference type="EMBL" id="SIS73589.1"/>
    </source>
</evidence>
<keyword evidence="1" id="KW-0732">Signal</keyword>
<feature type="signal peptide" evidence="1">
    <location>
        <begin position="1"/>
        <end position="23"/>
    </location>
</feature>
<dbReference type="Gene3D" id="3.90.930.1">
    <property type="match status" value="1"/>
</dbReference>
<dbReference type="RefSeq" id="WP_076455440.1">
    <property type="nucleotide sequence ID" value="NZ_FTOB01000003.1"/>
</dbReference>
<dbReference type="InterPro" id="IPR011652">
    <property type="entry name" value="MORN_2"/>
</dbReference>
<keyword evidence="3" id="KW-1185">Reference proteome</keyword>
<gene>
    <name evidence="2" type="ORF">SAMN05421766_103707</name>
</gene>
<comment type="caution">
    <text evidence="2">The sequence shown here is derived from an EMBL/GenBank/DDBJ whole genome shotgun (WGS) entry which is preliminary data.</text>
</comment>
<organism evidence="2 3">
    <name type="scientific">Zobellia uliginosa</name>
    <dbReference type="NCBI Taxonomy" id="143224"/>
    <lineage>
        <taxon>Bacteria</taxon>
        <taxon>Pseudomonadati</taxon>
        <taxon>Bacteroidota</taxon>
        <taxon>Flavobacteriia</taxon>
        <taxon>Flavobacteriales</taxon>
        <taxon>Flavobacteriaceae</taxon>
        <taxon>Zobellia</taxon>
    </lineage>
</organism>
<dbReference type="EMBL" id="FTOB01000003">
    <property type="protein sequence ID" value="SIS73589.1"/>
    <property type="molecule type" value="Genomic_DNA"/>
</dbReference>
<dbReference type="SUPFAM" id="SSF82185">
    <property type="entry name" value="Histone H3 K4-specific methyltransferase SET7/9 N-terminal domain"/>
    <property type="match status" value="2"/>
</dbReference>
<dbReference type="Proteomes" id="UP000185728">
    <property type="component" value="Unassembled WGS sequence"/>
</dbReference>
<feature type="chain" id="PRO_5045227473" evidence="1">
    <location>
        <begin position="24"/>
        <end position="695"/>
    </location>
</feature>
<dbReference type="Pfam" id="PF07661">
    <property type="entry name" value="MORN_2"/>
    <property type="match status" value="2"/>
</dbReference>
<protein>
    <submittedName>
        <fullName evidence="2">Antitoxin component YwqK of the YwqJK toxin-antitoxin module</fullName>
    </submittedName>
</protein>
<evidence type="ECO:0000313" key="3">
    <source>
        <dbReference type="Proteomes" id="UP000185728"/>
    </source>
</evidence>